<dbReference type="AlphaFoldDB" id="A0A537JCG2"/>
<organism evidence="2 3">
    <name type="scientific">Candidatus Segetimicrobium genomatis</name>
    <dbReference type="NCBI Taxonomy" id="2569760"/>
    <lineage>
        <taxon>Bacteria</taxon>
        <taxon>Bacillati</taxon>
        <taxon>Candidatus Sysuimicrobiota</taxon>
        <taxon>Candidatus Sysuimicrobiia</taxon>
        <taxon>Candidatus Sysuimicrobiales</taxon>
        <taxon>Candidatus Segetimicrobiaceae</taxon>
        <taxon>Candidatus Segetimicrobium</taxon>
    </lineage>
</organism>
<evidence type="ECO:0000259" key="1">
    <source>
        <dbReference type="SMART" id="SM00481"/>
    </source>
</evidence>
<dbReference type="PANTHER" id="PTHR42924:SF3">
    <property type="entry name" value="POLYMERASE_HISTIDINOL PHOSPHATASE N-TERMINAL DOMAIN-CONTAINING PROTEIN"/>
    <property type="match status" value="1"/>
</dbReference>
<dbReference type="SUPFAM" id="SSF89550">
    <property type="entry name" value="PHP domain-like"/>
    <property type="match status" value="1"/>
</dbReference>
<protein>
    <recommendedName>
        <fullName evidence="1">Polymerase/histidinol phosphatase N-terminal domain-containing protein</fullName>
    </recommendedName>
</protein>
<evidence type="ECO:0000313" key="2">
    <source>
        <dbReference type="EMBL" id="TMI81042.1"/>
    </source>
</evidence>
<reference evidence="2 3" key="1">
    <citation type="journal article" date="2019" name="Nat. Microbiol.">
        <title>Mediterranean grassland soil C-N compound turnover is dependent on rainfall and depth, and is mediated by genomically divergent microorganisms.</title>
        <authorList>
            <person name="Diamond S."/>
            <person name="Andeer P.F."/>
            <person name="Li Z."/>
            <person name="Crits-Christoph A."/>
            <person name="Burstein D."/>
            <person name="Anantharaman K."/>
            <person name="Lane K.R."/>
            <person name="Thomas B.C."/>
            <person name="Pan C."/>
            <person name="Northen T.R."/>
            <person name="Banfield J.F."/>
        </authorList>
    </citation>
    <scope>NUCLEOTIDE SEQUENCE [LARGE SCALE GENOMIC DNA]</scope>
    <source>
        <strain evidence="2">NP_6</strain>
    </source>
</reference>
<accession>A0A537JCG2</accession>
<dbReference type="InterPro" id="IPR016195">
    <property type="entry name" value="Pol/histidinol_Pase-like"/>
</dbReference>
<comment type="caution">
    <text evidence="2">The sequence shown here is derived from an EMBL/GenBank/DDBJ whole genome shotgun (WGS) entry which is preliminary data.</text>
</comment>
<sequence length="310" mass="33302">MNMLRITDPYAVPGRYRKAQLHCHTTNSDGTYSPRQLVERYRTAGYTFVVFTDHGRVTACDDLNDGAFLALPGVETAIGRPFGPLGPHLGRLGAPGPVHVRGAQACIDATVAAGGVVSLHHPGWTGNLWTGGWPVAEMARLRGYHLIEVSNHHSHSPADVKRWAEVLARRGAQAPVGAVAVDDLHRDRDFDTGWVMVKTEAVTAEEFLRALRGLAVYASTGPSAEFGVRDGAIRCATDAVRVRFIDGRGAIRHENGGPEAAYEPRGDEGFVRVECAGRAGGTAWSQAFWVSGPADPPSLRPPEDQGIIST</sequence>
<dbReference type="PANTHER" id="PTHR42924">
    <property type="entry name" value="EXONUCLEASE"/>
    <property type="match status" value="1"/>
</dbReference>
<dbReference type="EMBL" id="VBAN01000226">
    <property type="protein sequence ID" value="TMI81042.1"/>
    <property type="molecule type" value="Genomic_DNA"/>
</dbReference>
<name>A0A537JCG2_9BACT</name>
<dbReference type="GO" id="GO:0004534">
    <property type="term" value="F:5'-3' RNA exonuclease activity"/>
    <property type="evidence" value="ECO:0007669"/>
    <property type="project" value="TreeGrafter"/>
</dbReference>
<dbReference type="InterPro" id="IPR052018">
    <property type="entry name" value="PHP_domain"/>
</dbReference>
<dbReference type="InterPro" id="IPR003141">
    <property type="entry name" value="Pol/His_phosphatase_N"/>
</dbReference>
<gene>
    <name evidence="2" type="ORF">E6H03_07430</name>
</gene>
<dbReference type="SMART" id="SM00481">
    <property type="entry name" value="POLIIIAc"/>
    <property type="match status" value="1"/>
</dbReference>
<dbReference type="Gene3D" id="3.20.20.140">
    <property type="entry name" value="Metal-dependent hydrolases"/>
    <property type="match status" value="1"/>
</dbReference>
<feature type="domain" description="Polymerase/histidinol phosphatase N-terminal" evidence="1">
    <location>
        <begin position="19"/>
        <end position="80"/>
    </location>
</feature>
<evidence type="ECO:0000313" key="3">
    <source>
        <dbReference type="Proteomes" id="UP000318093"/>
    </source>
</evidence>
<proteinExistence type="predicted"/>
<dbReference type="Proteomes" id="UP000318093">
    <property type="component" value="Unassembled WGS sequence"/>
</dbReference>
<dbReference type="GO" id="GO:0035312">
    <property type="term" value="F:5'-3' DNA exonuclease activity"/>
    <property type="evidence" value="ECO:0007669"/>
    <property type="project" value="TreeGrafter"/>
</dbReference>